<evidence type="ECO:0000313" key="4">
    <source>
        <dbReference type="Proteomes" id="UP000230069"/>
    </source>
</evidence>
<gene>
    <name evidence="3" type="ORF">AQUCO_01600045v1</name>
</gene>
<keyword evidence="4" id="KW-1185">Reference proteome</keyword>
<evidence type="ECO:0000313" key="3">
    <source>
        <dbReference type="EMBL" id="PIA45571.1"/>
    </source>
</evidence>
<dbReference type="PROSITE" id="PS51450">
    <property type="entry name" value="LRR"/>
    <property type="match status" value="2"/>
</dbReference>
<dbReference type="InterPro" id="IPR001611">
    <property type="entry name" value="Leu-rich_rpt"/>
</dbReference>
<name>A0A2G5DPX1_AQUCA</name>
<dbReference type="PRINTS" id="PR00019">
    <property type="entry name" value="LEURICHRPT"/>
</dbReference>
<dbReference type="Pfam" id="PF13855">
    <property type="entry name" value="LRR_8"/>
    <property type="match status" value="1"/>
</dbReference>
<evidence type="ECO:0000256" key="2">
    <source>
        <dbReference type="ARBA" id="ARBA00022737"/>
    </source>
</evidence>
<dbReference type="SMART" id="SM00369">
    <property type="entry name" value="LRR_TYP"/>
    <property type="match status" value="3"/>
</dbReference>
<dbReference type="InParanoid" id="A0A2G5DPX1"/>
<organism evidence="3 4">
    <name type="scientific">Aquilegia coerulea</name>
    <name type="common">Rocky mountain columbine</name>
    <dbReference type="NCBI Taxonomy" id="218851"/>
    <lineage>
        <taxon>Eukaryota</taxon>
        <taxon>Viridiplantae</taxon>
        <taxon>Streptophyta</taxon>
        <taxon>Embryophyta</taxon>
        <taxon>Tracheophyta</taxon>
        <taxon>Spermatophyta</taxon>
        <taxon>Magnoliopsida</taxon>
        <taxon>Ranunculales</taxon>
        <taxon>Ranunculaceae</taxon>
        <taxon>Thalictroideae</taxon>
        <taxon>Aquilegia</taxon>
    </lineage>
</organism>
<dbReference type="STRING" id="218851.A0A2G5DPX1"/>
<dbReference type="FunFam" id="3.80.10.10:FF:000116">
    <property type="entry name" value="Leucine-rich repeat-containing protein 40"/>
    <property type="match status" value="1"/>
</dbReference>
<dbReference type="AlphaFoldDB" id="A0A2G5DPX1"/>
<proteinExistence type="predicted"/>
<protein>
    <submittedName>
        <fullName evidence="3">Uncharacterized protein</fullName>
    </submittedName>
</protein>
<dbReference type="PANTHER" id="PTHR48051:SF1">
    <property type="entry name" value="RAS SUPPRESSOR PROTEIN 1"/>
    <property type="match status" value="1"/>
</dbReference>
<dbReference type="OrthoDB" id="1733567at2759"/>
<dbReference type="EMBL" id="KZ305033">
    <property type="protein sequence ID" value="PIA45571.1"/>
    <property type="molecule type" value="Genomic_DNA"/>
</dbReference>
<dbReference type="SUPFAM" id="SSF52075">
    <property type="entry name" value="Outer arm dynein light chain 1"/>
    <property type="match status" value="1"/>
</dbReference>
<dbReference type="Gene3D" id="3.80.10.10">
    <property type="entry name" value="Ribonuclease Inhibitor"/>
    <property type="match status" value="1"/>
</dbReference>
<dbReference type="InterPro" id="IPR032675">
    <property type="entry name" value="LRR_dom_sf"/>
</dbReference>
<reference evidence="3 4" key="1">
    <citation type="submission" date="2017-09" db="EMBL/GenBank/DDBJ databases">
        <title>WGS assembly of Aquilegia coerulea Goldsmith.</title>
        <authorList>
            <person name="Hodges S."/>
            <person name="Kramer E."/>
            <person name="Nordborg M."/>
            <person name="Tomkins J."/>
            <person name="Borevitz J."/>
            <person name="Derieg N."/>
            <person name="Yan J."/>
            <person name="Mihaltcheva S."/>
            <person name="Hayes R.D."/>
            <person name="Rokhsar D."/>
        </authorList>
    </citation>
    <scope>NUCLEOTIDE SEQUENCE [LARGE SCALE GENOMIC DNA]</scope>
    <source>
        <strain evidence="4">cv. Goldsmith</strain>
    </source>
</reference>
<accession>A0A2G5DPX1</accession>
<dbReference type="Proteomes" id="UP000230069">
    <property type="component" value="Unassembled WGS sequence"/>
</dbReference>
<dbReference type="InterPro" id="IPR003591">
    <property type="entry name" value="Leu-rich_rpt_typical-subtyp"/>
</dbReference>
<sequence>MRLHEVPSDLLSLQKLRILDLSRNSIASIPLELKNFTSLTELDLSDNNITTLPPELGLLEPTLQALRLDGNPLRSIRRVILDRGTKAVLSYLKERIPA</sequence>
<keyword evidence="1" id="KW-0433">Leucine-rich repeat</keyword>
<dbReference type="InterPro" id="IPR050216">
    <property type="entry name" value="LRR_domain-containing"/>
</dbReference>
<dbReference type="PANTHER" id="PTHR48051">
    <property type="match status" value="1"/>
</dbReference>
<dbReference type="GO" id="GO:0005737">
    <property type="term" value="C:cytoplasm"/>
    <property type="evidence" value="ECO:0007669"/>
    <property type="project" value="TreeGrafter"/>
</dbReference>
<keyword evidence="2" id="KW-0677">Repeat</keyword>
<evidence type="ECO:0000256" key="1">
    <source>
        <dbReference type="ARBA" id="ARBA00022614"/>
    </source>
</evidence>